<feature type="transmembrane region" description="Helical" evidence="2">
    <location>
        <begin position="416"/>
        <end position="440"/>
    </location>
</feature>
<sequence length="648" mass="67053">MVLQFLRWLGEAAFSTGARRELTGILGHIVKAYAAILAVWTVYAAVLSSIDVLALTIIFLSAMLVLVFLLIGATAKAARDKPSVADFCLAALSLVTGGFFVWSIPEIATRISLLTELSDAQRVFAGLIILLTLEATRRTVGLGLAIIAGLFMVYNLFGHHISGAFGHGLITLDHFVDINVYTSDGLFGIPLRVAATYAFLFVLFGTFLDKARGGDFFFDLAASVSGRSPGGPAKVAVFSSGLFGTVSGSPTSDVVTTGAITIPMMKRLGYSGTLAGAVEVAASTGGSLLPPVMGSAAFIMAEYAGIDYADIIVAAAVPGLLYYVSIFIQVHLRSVRLGLAPLPADRLPNLAATLVNGWIFIAPLAVMVWGLLEGYSATYVALFGAIAMVAISQVRKSSRITPRMLYDGLAETTMRMIGVTGACAAAGLVIGGITMTGLAAKFSHLVFLFTDSGMVLPALIVGALVTVLLGLGMPTPSAYVLAAVLVGPTLVNEFGIPLMGAHLFLLYFAAMSAMTPPVAVAAYAAAAIAGANPLAIAVQAVGFSIAAFVIPFAFIYTPGIIMEGSTAEIVAGVFEGSLAIISLAFAAEGFLKARLSAWVRLALVACALVLLAQSGWIALAAGAVAVGLLVMSYRDSALVRASNPSAAE</sequence>
<dbReference type="PANTHER" id="PTHR43849">
    <property type="entry name" value="BLL3936 PROTEIN"/>
    <property type="match status" value="1"/>
</dbReference>
<gene>
    <name evidence="4" type="ORF">HW532_07015</name>
</gene>
<feature type="transmembrane region" description="Helical" evidence="2">
    <location>
        <begin position="84"/>
        <end position="105"/>
    </location>
</feature>
<feature type="transmembrane region" description="Helical" evidence="2">
    <location>
        <begin position="603"/>
        <end position="630"/>
    </location>
</feature>
<keyword evidence="2" id="KW-0472">Membrane</keyword>
<name>A0A7S8C883_9HYPH</name>
<feature type="transmembrane region" description="Helical" evidence="2">
    <location>
        <begin position="478"/>
        <end position="498"/>
    </location>
</feature>
<feature type="transmembrane region" description="Helical" evidence="2">
    <location>
        <begin position="377"/>
        <end position="395"/>
    </location>
</feature>
<feature type="transmembrane region" description="Helical" evidence="2">
    <location>
        <begin position="111"/>
        <end position="133"/>
    </location>
</feature>
<dbReference type="RefSeq" id="WP_246479943.1">
    <property type="nucleotide sequence ID" value="NZ_CP058214.1"/>
</dbReference>
<feature type="transmembrane region" description="Helical" evidence="2">
    <location>
        <begin position="350"/>
        <end position="371"/>
    </location>
</feature>
<keyword evidence="1" id="KW-0813">Transport</keyword>
<evidence type="ECO:0000313" key="5">
    <source>
        <dbReference type="Proteomes" id="UP000593594"/>
    </source>
</evidence>
<evidence type="ECO:0000256" key="1">
    <source>
        <dbReference type="RuleBase" id="RU369079"/>
    </source>
</evidence>
<dbReference type="Pfam" id="PF06808">
    <property type="entry name" value="DctM"/>
    <property type="match status" value="1"/>
</dbReference>
<dbReference type="GO" id="GO:0005886">
    <property type="term" value="C:plasma membrane"/>
    <property type="evidence" value="ECO:0007669"/>
    <property type="project" value="UniProtKB-SubCell"/>
</dbReference>
<dbReference type="AlphaFoldDB" id="A0A7S8C883"/>
<feature type="transmembrane region" description="Helical" evidence="2">
    <location>
        <begin position="311"/>
        <end position="330"/>
    </location>
</feature>
<dbReference type="EMBL" id="CP058214">
    <property type="protein sequence ID" value="QPC45220.1"/>
    <property type="molecule type" value="Genomic_DNA"/>
</dbReference>
<keyword evidence="2" id="KW-0812">Transmembrane</keyword>
<feature type="domain" description="TRAP C4-dicarboxylate transport system permease DctM subunit" evidence="3">
    <location>
        <begin position="127"/>
        <end position="559"/>
    </location>
</feature>
<evidence type="ECO:0000313" key="4">
    <source>
        <dbReference type="EMBL" id="QPC45220.1"/>
    </source>
</evidence>
<comment type="function">
    <text evidence="1">Part of the tripartite ATP-independent periplasmic (TRAP) transport system.</text>
</comment>
<keyword evidence="2" id="KW-1133">Transmembrane helix</keyword>
<dbReference type="Proteomes" id="UP000593594">
    <property type="component" value="Chromosome"/>
</dbReference>
<keyword evidence="1" id="KW-1003">Cell membrane</keyword>
<feature type="transmembrane region" description="Helical" evidence="2">
    <location>
        <begin position="52"/>
        <end position="72"/>
    </location>
</feature>
<feature type="transmembrane region" description="Helical" evidence="2">
    <location>
        <begin position="504"/>
        <end position="529"/>
    </location>
</feature>
<dbReference type="PANTHER" id="PTHR43849:SF2">
    <property type="entry name" value="BLL3936 PROTEIN"/>
    <property type="match status" value="1"/>
</dbReference>
<dbReference type="KEGG" id="kmn:HW532_07015"/>
<dbReference type="InterPro" id="IPR011853">
    <property type="entry name" value="TRAP_DctM-Dct_fused"/>
</dbReference>
<dbReference type="NCBIfam" id="TIGR02123">
    <property type="entry name" value="TRAP_fused"/>
    <property type="match status" value="1"/>
</dbReference>
<feature type="transmembrane region" description="Helical" evidence="2">
    <location>
        <begin position="536"/>
        <end position="557"/>
    </location>
</feature>
<organism evidence="4 5">
    <name type="scientific">Kaustia mangrovi</name>
    <dbReference type="NCBI Taxonomy" id="2593653"/>
    <lineage>
        <taxon>Bacteria</taxon>
        <taxon>Pseudomonadati</taxon>
        <taxon>Pseudomonadota</taxon>
        <taxon>Alphaproteobacteria</taxon>
        <taxon>Hyphomicrobiales</taxon>
        <taxon>Parvibaculaceae</taxon>
        <taxon>Kaustia</taxon>
    </lineage>
</organism>
<feature type="transmembrane region" description="Helical" evidence="2">
    <location>
        <begin position="274"/>
        <end position="299"/>
    </location>
</feature>
<evidence type="ECO:0000256" key="2">
    <source>
        <dbReference type="SAM" id="Phobius"/>
    </source>
</evidence>
<keyword evidence="1" id="KW-0997">Cell inner membrane</keyword>
<feature type="transmembrane region" description="Helical" evidence="2">
    <location>
        <begin position="189"/>
        <end position="208"/>
    </location>
</feature>
<feature type="transmembrane region" description="Helical" evidence="2">
    <location>
        <begin position="25"/>
        <end position="46"/>
    </location>
</feature>
<protein>
    <submittedName>
        <fullName evidence="4">TRAP transporter fused permease subunit</fullName>
    </submittedName>
</protein>
<feature type="transmembrane region" description="Helical" evidence="2">
    <location>
        <begin position="446"/>
        <end position="471"/>
    </location>
</feature>
<feature type="transmembrane region" description="Helical" evidence="2">
    <location>
        <begin position="569"/>
        <end position="591"/>
    </location>
</feature>
<evidence type="ECO:0000259" key="3">
    <source>
        <dbReference type="Pfam" id="PF06808"/>
    </source>
</evidence>
<dbReference type="InterPro" id="IPR010656">
    <property type="entry name" value="DctM"/>
</dbReference>
<comment type="subcellular location">
    <subcellularLocation>
        <location evidence="1">Cell inner membrane</location>
        <topology evidence="1">Multi-pass membrane protein</topology>
    </subcellularLocation>
</comment>
<reference evidence="4 5" key="1">
    <citation type="submission" date="2020-06" db="EMBL/GenBank/DDBJ databases">
        <title>Genome sequence of 2 isolates from Red Sea Mangroves.</title>
        <authorList>
            <person name="Sefrji F."/>
            <person name="Michoud G."/>
            <person name="Merlino G."/>
            <person name="Daffonchio D."/>
        </authorList>
    </citation>
    <scope>NUCLEOTIDE SEQUENCE [LARGE SCALE GENOMIC DNA]</scope>
    <source>
        <strain evidence="4 5">R1DC25</strain>
    </source>
</reference>
<keyword evidence="5" id="KW-1185">Reference proteome</keyword>
<proteinExistence type="predicted"/>
<accession>A0A7S8C883</accession>
<feature type="transmembrane region" description="Helical" evidence="2">
    <location>
        <begin position="140"/>
        <end position="157"/>
    </location>
</feature>
<dbReference type="GO" id="GO:0022857">
    <property type="term" value="F:transmembrane transporter activity"/>
    <property type="evidence" value="ECO:0007669"/>
    <property type="project" value="UniProtKB-UniRule"/>
</dbReference>